<comment type="caution">
    <text evidence="1">The sequence shown here is derived from an EMBL/GenBank/DDBJ whole genome shotgun (WGS) entry which is preliminary data.</text>
</comment>
<name>A0A8H3LQB2_9GLOM</name>
<dbReference type="Proteomes" id="UP000615446">
    <property type="component" value="Unassembled WGS sequence"/>
</dbReference>
<dbReference type="AlphaFoldDB" id="A0A8H3LQB2"/>
<organism evidence="1 2">
    <name type="scientific">Rhizophagus clarus</name>
    <dbReference type="NCBI Taxonomy" id="94130"/>
    <lineage>
        <taxon>Eukaryota</taxon>
        <taxon>Fungi</taxon>
        <taxon>Fungi incertae sedis</taxon>
        <taxon>Mucoromycota</taxon>
        <taxon>Glomeromycotina</taxon>
        <taxon>Glomeromycetes</taxon>
        <taxon>Glomerales</taxon>
        <taxon>Glomeraceae</taxon>
        <taxon>Rhizophagus</taxon>
    </lineage>
</organism>
<accession>A0A8H3LQB2</accession>
<protein>
    <submittedName>
        <fullName evidence="1">Uncharacterized protein</fullName>
    </submittedName>
</protein>
<gene>
    <name evidence="1" type="ORF">RCL2_001679100</name>
</gene>
<proteinExistence type="predicted"/>
<sequence>MQDLDNRFKVSIPPKFERPRALLIYTLRRSIFSISLVASDTSFLYALLRKREKNIYNNDNIYKITQKKAYFCLD</sequence>
<evidence type="ECO:0000313" key="1">
    <source>
        <dbReference type="EMBL" id="GES89925.1"/>
    </source>
</evidence>
<evidence type="ECO:0000313" key="2">
    <source>
        <dbReference type="Proteomes" id="UP000615446"/>
    </source>
</evidence>
<dbReference type="EMBL" id="BLAL01000193">
    <property type="protein sequence ID" value="GES89925.1"/>
    <property type="molecule type" value="Genomic_DNA"/>
</dbReference>
<reference evidence="1" key="1">
    <citation type="submission" date="2019-10" db="EMBL/GenBank/DDBJ databases">
        <title>Conservation and host-specific expression of non-tandemly repeated heterogenous ribosome RNA gene in arbuscular mycorrhizal fungi.</title>
        <authorList>
            <person name="Maeda T."/>
            <person name="Kobayashi Y."/>
            <person name="Nakagawa T."/>
            <person name="Ezawa T."/>
            <person name="Yamaguchi K."/>
            <person name="Bino T."/>
            <person name="Nishimoto Y."/>
            <person name="Shigenobu S."/>
            <person name="Kawaguchi M."/>
        </authorList>
    </citation>
    <scope>NUCLEOTIDE SEQUENCE</scope>
    <source>
        <strain evidence="1">HR1</strain>
    </source>
</reference>